<protein>
    <recommendedName>
        <fullName evidence="2">RNase H type-1 domain-containing protein</fullName>
    </recommendedName>
</protein>
<evidence type="ECO:0000313" key="4">
    <source>
        <dbReference type="Proteomes" id="UP000235145"/>
    </source>
</evidence>
<sequence>MGAKAIVALTDSRLAANQINREYEVKDKRMEKYVKAMQWLVKLLKEFTIEHIPRGETEEWMPSARFTKITKGVKHRRRGTMSHHILTVSQTNKR</sequence>
<name>A0A9R1VVP9_LACSA</name>
<dbReference type="EMBL" id="NBSK02000004">
    <property type="protein sequence ID" value="KAJ0211827.1"/>
    <property type="molecule type" value="Genomic_DNA"/>
</dbReference>
<dbReference type="GO" id="GO:0004523">
    <property type="term" value="F:RNA-DNA hybrid ribonuclease activity"/>
    <property type="evidence" value="ECO:0007669"/>
    <property type="project" value="InterPro"/>
</dbReference>
<dbReference type="Proteomes" id="UP000235145">
    <property type="component" value="Unassembled WGS sequence"/>
</dbReference>
<dbReference type="AlphaFoldDB" id="A0A9R1VVP9"/>
<reference evidence="3 4" key="1">
    <citation type="journal article" date="2017" name="Nat. Commun.">
        <title>Genome assembly with in vitro proximity ligation data and whole-genome triplication in lettuce.</title>
        <authorList>
            <person name="Reyes-Chin-Wo S."/>
            <person name="Wang Z."/>
            <person name="Yang X."/>
            <person name="Kozik A."/>
            <person name="Arikit S."/>
            <person name="Song C."/>
            <person name="Xia L."/>
            <person name="Froenicke L."/>
            <person name="Lavelle D.O."/>
            <person name="Truco M.J."/>
            <person name="Xia R."/>
            <person name="Zhu S."/>
            <person name="Xu C."/>
            <person name="Xu H."/>
            <person name="Xu X."/>
            <person name="Cox K."/>
            <person name="Korf I."/>
            <person name="Meyers B.C."/>
            <person name="Michelmore R.W."/>
        </authorList>
    </citation>
    <scope>NUCLEOTIDE SEQUENCE [LARGE SCALE GENOMIC DNA]</scope>
    <source>
        <strain evidence="4">cv. Salinas</strain>
        <tissue evidence="3">Seedlings</tissue>
    </source>
</reference>
<evidence type="ECO:0000313" key="3">
    <source>
        <dbReference type="EMBL" id="KAJ0211827.1"/>
    </source>
</evidence>
<feature type="compositionally biased region" description="Basic residues" evidence="1">
    <location>
        <begin position="71"/>
        <end position="81"/>
    </location>
</feature>
<accession>A0A9R1VVP9</accession>
<dbReference type="Gene3D" id="3.30.420.10">
    <property type="entry name" value="Ribonuclease H-like superfamily/Ribonuclease H"/>
    <property type="match status" value="1"/>
</dbReference>
<keyword evidence="4" id="KW-1185">Reference proteome</keyword>
<dbReference type="InterPro" id="IPR002156">
    <property type="entry name" value="RNaseH_domain"/>
</dbReference>
<feature type="domain" description="RNase H type-1" evidence="2">
    <location>
        <begin position="2"/>
        <end position="55"/>
    </location>
</feature>
<evidence type="ECO:0000259" key="2">
    <source>
        <dbReference type="Pfam" id="PF13456"/>
    </source>
</evidence>
<dbReference type="GO" id="GO:0003676">
    <property type="term" value="F:nucleic acid binding"/>
    <property type="evidence" value="ECO:0007669"/>
    <property type="project" value="InterPro"/>
</dbReference>
<dbReference type="Pfam" id="PF13456">
    <property type="entry name" value="RVT_3"/>
    <property type="match status" value="1"/>
</dbReference>
<proteinExistence type="predicted"/>
<evidence type="ECO:0000256" key="1">
    <source>
        <dbReference type="SAM" id="MobiDB-lite"/>
    </source>
</evidence>
<dbReference type="InterPro" id="IPR036397">
    <property type="entry name" value="RNaseH_sf"/>
</dbReference>
<feature type="region of interest" description="Disordered" evidence="1">
    <location>
        <begin position="71"/>
        <end position="94"/>
    </location>
</feature>
<organism evidence="3 4">
    <name type="scientific">Lactuca sativa</name>
    <name type="common">Garden lettuce</name>
    <dbReference type="NCBI Taxonomy" id="4236"/>
    <lineage>
        <taxon>Eukaryota</taxon>
        <taxon>Viridiplantae</taxon>
        <taxon>Streptophyta</taxon>
        <taxon>Embryophyta</taxon>
        <taxon>Tracheophyta</taxon>
        <taxon>Spermatophyta</taxon>
        <taxon>Magnoliopsida</taxon>
        <taxon>eudicotyledons</taxon>
        <taxon>Gunneridae</taxon>
        <taxon>Pentapetalae</taxon>
        <taxon>asterids</taxon>
        <taxon>campanulids</taxon>
        <taxon>Asterales</taxon>
        <taxon>Asteraceae</taxon>
        <taxon>Cichorioideae</taxon>
        <taxon>Cichorieae</taxon>
        <taxon>Lactucinae</taxon>
        <taxon>Lactuca</taxon>
    </lineage>
</organism>
<gene>
    <name evidence="3" type="ORF">LSAT_V11C400199880</name>
</gene>
<comment type="caution">
    <text evidence="3">The sequence shown here is derived from an EMBL/GenBank/DDBJ whole genome shotgun (WGS) entry which is preliminary data.</text>
</comment>